<protein>
    <recommendedName>
        <fullName evidence="3">SpaA-like prealbumin fold domain-containing protein</fullName>
    </recommendedName>
</protein>
<dbReference type="InterPro" id="IPR041033">
    <property type="entry name" value="SpaA_PFL_dom_1"/>
</dbReference>
<dbReference type="AlphaFoldDB" id="A0A7I9VCC2"/>
<dbReference type="SUPFAM" id="SSF49464">
    <property type="entry name" value="Carboxypeptidase regulatory domain-like"/>
    <property type="match status" value="1"/>
</dbReference>
<feature type="compositionally biased region" description="Low complexity" evidence="1">
    <location>
        <begin position="29"/>
        <end position="53"/>
    </location>
</feature>
<dbReference type="Proteomes" id="UP000444960">
    <property type="component" value="Unassembled WGS sequence"/>
</dbReference>
<dbReference type="Gene3D" id="2.60.40.10">
    <property type="entry name" value="Immunoglobulins"/>
    <property type="match status" value="1"/>
</dbReference>
<dbReference type="RefSeq" id="WP_161896419.1">
    <property type="nucleotide sequence ID" value="NZ_BJOV01000005.1"/>
</dbReference>
<feature type="compositionally biased region" description="Low complexity" evidence="1">
    <location>
        <begin position="61"/>
        <end position="81"/>
    </location>
</feature>
<reference evidence="5" key="1">
    <citation type="submission" date="2019-06" db="EMBL/GenBank/DDBJ databases">
        <title>Gordonia isolated from sludge of a wastewater treatment plant.</title>
        <authorList>
            <person name="Tamura T."/>
            <person name="Aoyama K."/>
            <person name="Kang Y."/>
            <person name="Saito S."/>
            <person name="Akiyama N."/>
            <person name="Yazawa K."/>
            <person name="Gonoi T."/>
            <person name="Mikami Y."/>
        </authorList>
    </citation>
    <scope>NUCLEOTIDE SEQUENCE [LARGE SCALE GENOMIC DNA]</scope>
    <source>
        <strain evidence="5">NBRC 107696</strain>
    </source>
</reference>
<feature type="signal peptide" evidence="2">
    <location>
        <begin position="1"/>
        <end position="32"/>
    </location>
</feature>
<gene>
    <name evidence="4" type="ORF">nbrc107696_32270</name>
</gene>
<proteinExistence type="predicted"/>
<sequence length="283" mass="28857">MTRIFGRILAAIGALLGCVVLAAAVAVGPSTADTSSPPASDPASTSTAPASSTIEAPPAKTTTITSTESTSESPPLSTTGTIEVTTRLTGTTDEVPGAGVSVMDAKGGQHEFTTPLTTELPAGQVSVTAVAAPRGYHFVGHTYATGVVNAGSVTAFAFAVAKDLTPPAAQGAVKVVVRDRATGAPLPGTTVQIIRCDGRVPIEAQITGPDGSFTRLFDAPTTFCVMEVGPPAGYELTGTVYQVDLTPGDTVVVTIYNDPIHYTKHRDPQGRIPIRSIPTGRTA</sequence>
<dbReference type="Pfam" id="PF17802">
    <property type="entry name" value="SpaA"/>
    <property type="match status" value="1"/>
</dbReference>
<evidence type="ECO:0000259" key="3">
    <source>
        <dbReference type="Pfam" id="PF17802"/>
    </source>
</evidence>
<feature type="chain" id="PRO_5029628145" description="SpaA-like prealbumin fold domain-containing protein" evidence="2">
    <location>
        <begin position="33"/>
        <end position="283"/>
    </location>
</feature>
<feature type="region of interest" description="Disordered" evidence="1">
    <location>
        <begin position="29"/>
        <end position="81"/>
    </location>
</feature>
<dbReference type="EMBL" id="BJOV01000005">
    <property type="protein sequence ID" value="GEE02781.1"/>
    <property type="molecule type" value="Genomic_DNA"/>
</dbReference>
<evidence type="ECO:0000256" key="1">
    <source>
        <dbReference type="SAM" id="MobiDB-lite"/>
    </source>
</evidence>
<name>A0A7I9VCC2_9ACTN</name>
<keyword evidence="2" id="KW-0732">Signal</keyword>
<dbReference type="InterPro" id="IPR013783">
    <property type="entry name" value="Ig-like_fold"/>
</dbReference>
<evidence type="ECO:0000313" key="5">
    <source>
        <dbReference type="Proteomes" id="UP000444960"/>
    </source>
</evidence>
<evidence type="ECO:0000313" key="4">
    <source>
        <dbReference type="EMBL" id="GEE02781.1"/>
    </source>
</evidence>
<dbReference type="OrthoDB" id="4378076at2"/>
<dbReference type="InterPro" id="IPR008969">
    <property type="entry name" value="CarboxyPept-like_regulatory"/>
</dbReference>
<accession>A0A7I9VCC2</accession>
<feature type="domain" description="SpaA-like prealbumin fold" evidence="3">
    <location>
        <begin position="173"/>
        <end position="258"/>
    </location>
</feature>
<keyword evidence="5" id="KW-1185">Reference proteome</keyword>
<evidence type="ECO:0000256" key="2">
    <source>
        <dbReference type="SAM" id="SignalP"/>
    </source>
</evidence>
<organism evidence="4 5">
    <name type="scientific">Gordonia spumicola</name>
    <dbReference type="NCBI Taxonomy" id="589161"/>
    <lineage>
        <taxon>Bacteria</taxon>
        <taxon>Bacillati</taxon>
        <taxon>Actinomycetota</taxon>
        <taxon>Actinomycetes</taxon>
        <taxon>Mycobacteriales</taxon>
        <taxon>Gordoniaceae</taxon>
        <taxon>Gordonia</taxon>
    </lineage>
</organism>
<comment type="caution">
    <text evidence="4">The sequence shown here is derived from an EMBL/GenBank/DDBJ whole genome shotgun (WGS) entry which is preliminary data.</text>
</comment>
<dbReference type="PROSITE" id="PS51257">
    <property type="entry name" value="PROKAR_LIPOPROTEIN"/>
    <property type="match status" value="1"/>
</dbReference>
<dbReference type="GO" id="GO:0005975">
    <property type="term" value="P:carbohydrate metabolic process"/>
    <property type="evidence" value="ECO:0007669"/>
    <property type="project" value="UniProtKB-ARBA"/>
</dbReference>